<name>A0A9D4Y6C7_PEA</name>
<dbReference type="AlphaFoldDB" id="A0A9D4Y6C7"/>
<dbReference type="EMBL" id="JAMSHJ010000002">
    <property type="protein sequence ID" value="KAI5433592.1"/>
    <property type="molecule type" value="Genomic_DNA"/>
</dbReference>
<dbReference type="Gramene" id="Psat02G0075900-T1">
    <property type="protein sequence ID" value="KAI5433592.1"/>
    <property type="gene ID" value="KIW84_020759"/>
</dbReference>
<accession>A0A9D4Y6C7</accession>
<evidence type="ECO:0000259" key="2">
    <source>
        <dbReference type="Pfam" id="PF26130"/>
    </source>
</evidence>
<sequence>MKNSGSQKERNEGVKYRVRPAKTNKIRLRIHHREKLVETPVKWYVNGEVTEMNWSWDVDYMPYMELEDMIKSEGYVNIKCLWYWNLRYSFSRGLRPLNNDQDILQFSKDVVGYDVIDVYVEHGIDEDYVVSDGSFKNNEFQFSEESEESGIDWTKVLPQETLNEVSSFQNKKDQVEMVHDESEDSDHLHTPPGSDHEDERMKYPTYKSGQGVKFQLGVMFTNKEMMWDVVKDYGMENHKNVFIKKNDSKRSVVKFTDGCKFYMRFSKRIGSQF</sequence>
<gene>
    <name evidence="3" type="ORF">KIW84_020759</name>
</gene>
<protein>
    <recommendedName>
        <fullName evidence="2">PB1-like domain-containing protein</fullName>
    </recommendedName>
</protein>
<dbReference type="InterPro" id="IPR058594">
    <property type="entry name" value="PB1-like_dom_pln"/>
</dbReference>
<comment type="caution">
    <text evidence="3">The sequence shown here is derived from an EMBL/GenBank/DDBJ whole genome shotgun (WGS) entry which is preliminary data.</text>
</comment>
<feature type="domain" description="PB1-like" evidence="2">
    <location>
        <begin position="24"/>
        <end position="122"/>
    </location>
</feature>
<dbReference type="Pfam" id="PF26130">
    <property type="entry name" value="PB1-like"/>
    <property type="match status" value="1"/>
</dbReference>
<evidence type="ECO:0000313" key="3">
    <source>
        <dbReference type="EMBL" id="KAI5433592.1"/>
    </source>
</evidence>
<feature type="region of interest" description="Disordered" evidence="1">
    <location>
        <begin position="176"/>
        <end position="199"/>
    </location>
</feature>
<evidence type="ECO:0000313" key="4">
    <source>
        <dbReference type="Proteomes" id="UP001058974"/>
    </source>
</evidence>
<dbReference type="Proteomes" id="UP001058974">
    <property type="component" value="Chromosome 2"/>
</dbReference>
<proteinExistence type="predicted"/>
<keyword evidence="4" id="KW-1185">Reference proteome</keyword>
<organism evidence="3 4">
    <name type="scientific">Pisum sativum</name>
    <name type="common">Garden pea</name>
    <name type="synonym">Lathyrus oleraceus</name>
    <dbReference type="NCBI Taxonomy" id="3888"/>
    <lineage>
        <taxon>Eukaryota</taxon>
        <taxon>Viridiplantae</taxon>
        <taxon>Streptophyta</taxon>
        <taxon>Embryophyta</taxon>
        <taxon>Tracheophyta</taxon>
        <taxon>Spermatophyta</taxon>
        <taxon>Magnoliopsida</taxon>
        <taxon>eudicotyledons</taxon>
        <taxon>Gunneridae</taxon>
        <taxon>Pentapetalae</taxon>
        <taxon>rosids</taxon>
        <taxon>fabids</taxon>
        <taxon>Fabales</taxon>
        <taxon>Fabaceae</taxon>
        <taxon>Papilionoideae</taxon>
        <taxon>50 kb inversion clade</taxon>
        <taxon>NPAAA clade</taxon>
        <taxon>Hologalegina</taxon>
        <taxon>IRL clade</taxon>
        <taxon>Fabeae</taxon>
        <taxon>Lathyrus</taxon>
    </lineage>
</organism>
<reference evidence="3 4" key="1">
    <citation type="journal article" date="2022" name="Nat. Genet.">
        <title>Improved pea reference genome and pan-genome highlight genomic features and evolutionary characteristics.</title>
        <authorList>
            <person name="Yang T."/>
            <person name="Liu R."/>
            <person name="Luo Y."/>
            <person name="Hu S."/>
            <person name="Wang D."/>
            <person name="Wang C."/>
            <person name="Pandey M.K."/>
            <person name="Ge S."/>
            <person name="Xu Q."/>
            <person name="Li N."/>
            <person name="Li G."/>
            <person name="Huang Y."/>
            <person name="Saxena R.K."/>
            <person name="Ji Y."/>
            <person name="Li M."/>
            <person name="Yan X."/>
            <person name="He Y."/>
            <person name="Liu Y."/>
            <person name="Wang X."/>
            <person name="Xiang C."/>
            <person name="Varshney R.K."/>
            <person name="Ding H."/>
            <person name="Gao S."/>
            <person name="Zong X."/>
        </authorList>
    </citation>
    <scope>NUCLEOTIDE SEQUENCE [LARGE SCALE GENOMIC DNA]</scope>
    <source>
        <strain evidence="3 4">cv. Zhongwan 6</strain>
    </source>
</reference>
<evidence type="ECO:0000256" key="1">
    <source>
        <dbReference type="SAM" id="MobiDB-lite"/>
    </source>
</evidence>